<evidence type="ECO:0000313" key="2">
    <source>
        <dbReference type="EMBL" id="KAL3628130.1"/>
    </source>
</evidence>
<dbReference type="AlphaFoldDB" id="A0ABD3CE17"/>
<accession>A0ABD3CE17</accession>
<gene>
    <name evidence="2" type="ORF">CASFOL_027176</name>
</gene>
<proteinExistence type="predicted"/>
<evidence type="ECO:0000313" key="3">
    <source>
        <dbReference type="Proteomes" id="UP001632038"/>
    </source>
</evidence>
<protein>
    <submittedName>
        <fullName evidence="2">Uncharacterized protein</fullName>
    </submittedName>
</protein>
<dbReference type="Proteomes" id="UP001632038">
    <property type="component" value="Unassembled WGS sequence"/>
</dbReference>
<organism evidence="2 3">
    <name type="scientific">Castilleja foliolosa</name>
    <dbReference type="NCBI Taxonomy" id="1961234"/>
    <lineage>
        <taxon>Eukaryota</taxon>
        <taxon>Viridiplantae</taxon>
        <taxon>Streptophyta</taxon>
        <taxon>Embryophyta</taxon>
        <taxon>Tracheophyta</taxon>
        <taxon>Spermatophyta</taxon>
        <taxon>Magnoliopsida</taxon>
        <taxon>eudicotyledons</taxon>
        <taxon>Gunneridae</taxon>
        <taxon>Pentapetalae</taxon>
        <taxon>asterids</taxon>
        <taxon>lamiids</taxon>
        <taxon>Lamiales</taxon>
        <taxon>Orobanchaceae</taxon>
        <taxon>Pedicularideae</taxon>
        <taxon>Castillejinae</taxon>
        <taxon>Castilleja</taxon>
    </lineage>
</organism>
<evidence type="ECO:0000256" key="1">
    <source>
        <dbReference type="SAM" id="MobiDB-lite"/>
    </source>
</evidence>
<feature type="region of interest" description="Disordered" evidence="1">
    <location>
        <begin position="171"/>
        <end position="216"/>
    </location>
</feature>
<dbReference type="PANTHER" id="PTHR35722">
    <property type="entry name" value="MAL D 1-ASSOCIATED PROTEIN"/>
    <property type="match status" value="1"/>
</dbReference>
<dbReference type="PANTHER" id="PTHR35722:SF1">
    <property type="entry name" value="MAL D 1-ASSOCIATED PROTEIN"/>
    <property type="match status" value="1"/>
</dbReference>
<sequence length="216" mass="24231">MGWVWKDDVDDDSVHITSAGDVAEFGGSSNPNGDGGRCATRKVVQSQCRTEEVEPGKFIRKCEKTEQLFKDCVGSTWDMIVILGIWRCPKRYYKPSEMVQSNKEYTEEDVTDQMVKGSFPKSTEGEPFYFPGLRGDIEAIERNFLGGIDRFFQAAEDMKKEFFKSVERVPHTYDGDAPSSSRNKRRIPIEGHPLKEGSTGKNSDGDCDFSGLATDV</sequence>
<dbReference type="InterPro" id="IPR053346">
    <property type="entry name" value="Fra_a_1-associated"/>
</dbReference>
<comment type="caution">
    <text evidence="2">The sequence shown here is derived from an EMBL/GenBank/DDBJ whole genome shotgun (WGS) entry which is preliminary data.</text>
</comment>
<name>A0ABD3CE17_9LAMI</name>
<keyword evidence="3" id="KW-1185">Reference proteome</keyword>
<reference evidence="3" key="1">
    <citation type="journal article" date="2024" name="IScience">
        <title>Strigolactones Initiate the Formation of Haustorium-like Structures in Castilleja.</title>
        <authorList>
            <person name="Buerger M."/>
            <person name="Peterson D."/>
            <person name="Chory J."/>
        </authorList>
    </citation>
    <scope>NUCLEOTIDE SEQUENCE [LARGE SCALE GENOMIC DNA]</scope>
</reference>
<dbReference type="EMBL" id="JAVIJP010000036">
    <property type="protein sequence ID" value="KAL3628130.1"/>
    <property type="molecule type" value="Genomic_DNA"/>
</dbReference>